<evidence type="ECO:0000259" key="10">
    <source>
        <dbReference type="Pfam" id="PF04290"/>
    </source>
</evidence>
<dbReference type="GO" id="GO:0005886">
    <property type="term" value="C:plasma membrane"/>
    <property type="evidence" value="ECO:0007669"/>
    <property type="project" value="UniProtKB-SubCell"/>
</dbReference>
<feature type="domain" description="TRAP C4-dicarboxylate transport system permease DctM subunit" evidence="11">
    <location>
        <begin position="259"/>
        <end position="668"/>
    </location>
</feature>
<feature type="transmembrane region" description="Helical" evidence="9">
    <location>
        <begin position="387"/>
        <end position="413"/>
    </location>
</feature>
<feature type="transmembrane region" description="Helical" evidence="9">
    <location>
        <begin position="523"/>
        <end position="544"/>
    </location>
</feature>
<name>A0A1M5N116_9BRAD</name>
<protein>
    <submittedName>
        <fullName evidence="12">C4-dicarboxylate transporter, DctM subunit</fullName>
    </submittedName>
</protein>
<feature type="transmembrane region" description="Helical" evidence="9">
    <location>
        <begin position="469"/>
        <end position="486"/>
    </location>
</feature>
<dbReference type="Pfam" id="PF04290">
    <property type="entry name" value="DctQ"/>
    <property type="match status" value="1"/>
</dbReference>
<dbReference type="InterPro" id="IPR010656">
    <property type="entry name" value="DctM"/>
</dbReference>
<keyword evidence="2 8" id="KW-0813">Transport</keyword>
<feature type="transmembrane region" description="Helical" evidence="9">
    <location>
        <begin position="80"/>
        <end position="106"/>
    </location>
</feature>
<feature type="transmembrane region" description="Helical" evidence="9">
    <location>
        <begin position="15"/>
        <end position="33"/>
    </location>
</feature>
<comment type="function">
    <text evidence="8">Part of the tripartite ATP-independent periplasmic (TRAP) transport system.</text>
</comment>
<dbReference type="RefSeq" id="WP_079567703.1">
    <property type="nucleotide sequence ID" value="NZ_LT670818.1"/>
</dbReference>
<feature type="transmembrane region" description="Helical" evidence="9">
    <location>
        <begin position="258"/>
        <end position="287"/>
    </location>
</feature>
<evidence type="ECO:0000313" key="12">
    <source>
        <dbReference type="EMBL" id="SHG83231.1"/>
    </source>
</evidence>
<dbReference type="NCBIfam" id="TIGR00786">
    <property type="entry name" value="dctM"/>
    <property type="match status" value="1"/>
</dbReference>
<keyword evidence="3" id="KW-1003">Cell membrane</keyword>
<evidence type="ECO:0000259" key="11">
    <source>
        <dbReference type="Pfam" id="PF06808"/>
    </source>
</evidence>
<feature type="transmembrane region" description="Helical" evidence="9">
    <location>
        <begin position="159"/>
        <end position="177"/>
    </location>
</feature>
<evidence type="ECO:0000256" key="7">
    <source>
        <dbReference type="ARBA" id="ARBA00023136"/>
    </source>
</evidence>
<evidence type="ECO:0000256" key="4">
    <source>
        <dbReference type="ARBA" id="ARBA00022519"/>
    </source>
</evidence>
<feature type="transmembrane region" description="Helical" evidence="9">
    <location>
        <begin position="118"/>
        <end position="139"/>
    </location>
</feature>
<reference evidence="12 13" key="1">
    <citation type="submission" date="2016-11" db="EMBL/GenBank/DDBJ databases">
        <authorList>
            <person name="Jaros S."/>
            <person name="Januszkiewicz K."/>
            <person name="Wedrychowicz H."/>
        </authorList>
    </citation>
    <scope>NUCLEOTIDE SEQUENCE [LARGE SCALE GENOMIC DNA]</scope>
    <source>
        <strain evidence="12 13">GAS242</strain>
    </source>
</reference>
<keyword evidence="6 9" id="KW-1133">Transmembrane helix</keyword>
<evidence type="ECO:0000256" key="5">
    <source>
        <dbReference type="ARBA" id="ARBA00022692"/>
    </source>
</evidence>
<dbReference type="EMBL" id="LT670818">
    <property type="protein sequence ID" value="SHG83231.1"/>
    <property type="molecule type" value="Genomic_DNA"/>
</dbReference>
<evidence type="ECO:0000256" key="9">
    <source>
        <dbReference type="SAM" id="Phobius"/>
    </source>
</evidence>
<dbReference type="Pfam" id="PF06808">
    <property type="entry name" value="DctM"/>
    <property type="match status" value="1"/>
</dbReference>
<sequence length="679" mass="73861">MSKVLNRALDHLEEWIIATLIAAATALIFFAVLHRYGTGVSIDLSKWTAARGIPILPAIFKDIFLWLAAVDVSWAQELCIYMFIWMAKFGAAYGVRTGIHVGVDILVNRVPARSRKQVILFSLLCGAFFTGMIASFGASFVWEMFKTGQQSNDLEAPMWIVYLAIPLGSGLMCFRFLQVSWFYYWTGELPHHNEAQVEGVEITAPGLHPEAADPAKDTRRTSPLGTILILAPILILMVCLAEKAGIIAMPQALRAGTIFALLIALMLTGIPISIALGLTVMTFLFTLTRVPIEAVSMKLFTGIENFEIMAIPFFILAGNFLTHGGVARRMINFAISLIGHLHGGLGLAGIVACSMFALVCGSSVATVAAVGAIVLPEMVRNGYPMRFGAGIITVAGSLGILMLPSIPKIIYAISTGTSIGALFVAGLLPGILLTIMLCIVTWYLARQRNYPRMTKATWLETVHAFRESIWGLMLVVIIIGGIYSGLFTATEAAAMAAVYSFFISVFVYKALKFKDVPRVLLRAANTSAMLLYIVTNAVLFSFVLSNENIPAALADWIITQDLGWVGFLLLVNVLLLMAGNFMEPTSIILIMAPILAPAAKRLGIDLVHFGIVIDVNMEVGLCHPPVGLNLYVASMIAGMRITDLAMAVMPWLLTMLVFLVIVTYWPALTLFLPHLLGMH</sequence>
<dbReference type="GO" id="GO:0022857">
    <property type="term" value="F:transmembrane transporter activity"/>
    <property type="evidence" value="ECO:0007669"/>
    <property type="project" value="UniProtKB-UniRule"/>
</dbReference>
<feature type="transmembrane region" description="Helical" evidence="9">
    <location>
        <begin position="419"/>
        <end position="445"/>
    </location>
</feature>
<evidence type="ECO:0000256" key="2">
    <source>
        <dbReference type="ARBA" id="ARBA00022448"/>
    </source>
</evidence>
<keyword evidence="5 9" id="KW-0812">Transmembrane</keyword>
<feature type="transmembrane region" description="Helical" evidence="9">
    <location>
        <begin position="53"/>
        <end position="74"/>
    </location>
</feature>
<dbReference type="InterPro" id="IPR004681">
    <property type="entry name" value="TRAP_DctM"/>
</dbReference>
<keyword evidence="4 8" id="KW-0997">Cell inner membrane</keyword>
<evidence type="ECO:0000256" key="1">
    <source>
        <dbReference type="ARBA" id="ARBA00004429"/>
    </source>
</evidence>
<dbReference type="PANTHER" id="PTHR33362">
    <property type="entry name" value="SIALIC ACID TRAP TRANSPORTER PERMEASE PROTEIN SIAT-RELATED"/>
    <property type="match status" value="1"/>
</dbReference>
<dbReference type="AlphaFoldDB" id="A0A1M5N116"/>
<dbReference type="Proteomes" id="UP000190675">
    <property type="component" value="Chromosome I"/>
</dbReference>
<evidence type="ECO:0000256" key="8">
    <source>
        <dbReference type="RuleBase" id="RU369079"/>
    </source>
</evidence>
<dbReference type="PANTHER" id="PTHR33362:SF5">
    <property type="entry name" value="C4-DICARBOXYLATE TRAP TRANSPORTER LARGE PERMEASE PROTEIN DCTM"/>
    <property type="match status" value="1"/>
</dbReference>
<dbReference type="InterPro" id="IPR055348">
    <property type="entry name" value="DctQ"/>
</dbReference>
<organism evidence="12 13">
    <name type="scientific">Bradyrhizobium erythrophlei</name>
    <dbReference type="NCBI Taxonomy" id="1437360"/>
    <lineage>
        <taxon>Bacteria</taxon>
        <taxon>Pseudomonadati</taxon>
        <taxon>Pseudomonadota</taxon>
        <taxon>Alphaproteobacteria</taxon>
        <taxon>Hyphomicrobiales</taxon>
        <taxon>Nitrobacteraceae</taxon>
        <taxon>Bradyrhizobium</taxon>
    </lineage>
</organism>
<evidence type="ECO:0000256" key="6">
    <source>
        <dbReference type="ARBA" id="ARBA00022989"/>
    </source>
</evidence>
<proteinExistence type="predicted"/>
<feature type="transmembrane region" description="Helical" evidence="9">
    <location>
        <begin position="644"/>
        <end position="665"/>
    </location>
</feature>
<gene>
    <name evidence="12" type="ORF">SAMN05444169_4358</name>
</gene>
<feature type="transmembrane region" description="Helical" evidence="9">
    <location>
        <begin position="224"/>
        <end position="246"/>
    </location>
</feature>
<feature type="transmembrane region" description="Helical" evidence="9">
    <location>
        <begin position="564"/>
        <end position="582"/>
    </location>
</feature>
<feature type="domain" description="Tripartite ATP-independent periplasmic transporters DctQ component" evidence="10">
    <location>
        <begin position="72"/>
        <end position="178"/>
    </location>
</feature>
<feature type="transmembrane region" description="Helical" evidence="9">
    <location>
        <begin position="347"/>
        <end position="375"/>
    </location>
</feature>
<feature type="transmembrane region" description="Helical" evidence="9">
    <location>
        <begin position="308"/>
        <end position="327"/>
    </location>
</feature>
<accession>A0A1M5N116</accession>
<feature type="transmembrane region" description="Helical" evidence="9">
    <location>
        <begin position="492"/>
        <end position="511"/>
    </location>
</feature>
<evidence type="ECO:0000313" key="13">
    <source>
        <dbReference type="Proteomes" id="UP000190675"/>
    </source>
</evidence>
<keyword evidence="7 9" id="KW-0472">Membrane</keyword>
<evidence type="ECO:0000256" key="3">
    <source>
        <dbReference type="ARBA" id="ARBA00022475"/>
    </source>
</evidence>
<comment type="subcellular location">
    <subcellularLocation>
        <location evidence="1 8">Cell inner membrane</location>
        <topology evidence="1 8">Multi-pass membrane protein</topology>
    </subcellularLocation>
</comment>